<organism evidence="2 3">
    <name type="scientific">Rhodopseudomonas palustris</name>
    <dbReference type="NCBI Taxonomy" id="1076"/>
    <lineage>
        <taxon>Bacteria</taxon>
        <taxon>Pseudomonadati</taxon>
        <taxon>Pseudomonadota</taxon>
        <taxon>Alphaproteobacteria</taxon>
        <taxon>Hyphomicrobiales</taxon>
        <taxon>Nitrobacteraceae</taxon>
        <taxon>Rhodopseudomonas</taxon>
    </lineage>
</organism>
<dbReference type="InterPro" id="IPR041049">
    <property type="entry name" value="DUF5615"/>
</dbReference>
<gene>
    <name evidence="2" type="ORF">HZA66_09790</name>
</gene>
<accession>A0A933RZ85</accession>
<dbReference type="Proteomes" id="UP000782519">
    <property type="component" value="Unassembled WGS sequence"/>
</dbReference>
<name>A0A933RZ85_RHOPL</name>
<proteinExistence type="predicted"/>
<dbReference type="AlphaFoldDB" id="A0A933RZ85"/>
<reference evidence="2" key="1">
    <citation type="submission" date="2020-07" db="EMBL/GenBank/DDBJ databases">
        <title>Huge and variable diversity of episymbiotic CPR bacteria and DPANN archaea in groundwater ecosystems.</title>
        <authorList>
            <person name="He C.Y."/>
            <person name="Keren R."/>
            <person name="Whittaker M."/>
            <person name="Farag I.F."/>
            <person name="Doudna J."/>
            <person name="Cate J.H.D."/>
            <person name="Banfield J.F."/>
        </authorList>
    </citation>
    <scope>NUCLEOTIDE SEQUENCE</scope>
    <source>
        <strain evidence="2">NC_groundwater_1818_Pr3_B-0.1um_66_35</strain>
    </source>
</reference>
<evidence type="ECO:0000259" key="1">
    <source>
        <dbReference type="Pfam" id="PF18480"/>
    </source>
</evidence>
<evidence type="ECO:0000313" key="2">
    <source>
        <dbReference type="EMBL" id="MBI5129722.1"/>
    </source>
</evidence>
<evidence type="ECO:0000313" key="3">
    <source>
        <dbReference type="Proteomes" id="UP000782519"/>
    </source>
</evidence>
<protein>
    <submittedName>
        <fullName evidence="2">DUF5615 family PIN-like protein</fullName>
    </submittedName>
</protein>
<comment type="caution">
    <text evidence="2">The sequence shown here is derived from an EMBL/GenBank/DDBJ whole genome shotgun (WGS) entry which is preliminary data.</text>
</comment>
<feature type="domain" description="DUF5615" evidence="1">
    <location>
        <begin position="4"/>
        <end position="107"/>
    </location>
</feature>
<sequence length="114" mass="12202">MSPRFLIDAQLPPALAEAFRHAGFDAVHVADLGLLSATDRQIWSAAVEQSAALVTKDRDFLMIRAASDSGPTIIWIRSGNVGNRGLIDQVTGALPAILAAIERQEAVIEVAARR</sequence>
<dbReference type="Pfam" id="PF18480">
    <property type="entry name" value="DUF5615"/>
    <property type="match status" value="1"/>
</dbReference>
<dbReference type="EMBL" id="JACRJB010000025">
    <property type="protein sequence ID" value="MBI5129722.1"/>
    <property type="molecule type" value="Genomic_DNA"/>
</dbReference>